<dbReference type="Gene3D" id="3.90.79.10">
    <property type="entry name" value="Nucleoside Triphosphate Pyrophosphohydrolase"/>
    <property type="match status" value="1"/>
</dbReference>
<evidence type="ECO:0000256" key="1">
    <source>
        <dbReference type="ARBA" id="ARBA00001946"/>
    </source>
</evidence>
<dbReference type="GO" id="GO:0009240">
    <property type="term" value="P:isopentenyl diphosphate biosynthetic process"/>
    <property type="evidence" value="ECO:0007669"/>
    <property type="project" value="TreeGrafter"/>
</dbReference>
<accession>A0A7S3EIF8</accession>
<dbReference type="InterPro" id="IPR011876">
    <property type="entry name" value="IsopentenylPP_isomerase_typ1"/>
</dbReference>
<dbReference type="SUPFAM" id="SSF55811">
    <property type="entry name" value="Nudix"/>
    <property type="match status" value="1"/>
</dbReference>
<dbReference type="FunFam" id="3.90.79.10:FF:000012">
    <property type="entry name" value="Isopentenyl-diphosphate Delta-isomerase 1"/>
    <property type="match status" value="1"/>
</dbReference>
<comment type="pathway">
    <text evidence="2">Isoprenoid biosynthesis; dimethylallyl diphosphate biosynthesis; dimethylallyl diphosphate from isopentenyl diphosphate: step 1/1.</text>
</comment>
<dbReference type="EC" id="5.3.3.2" evidence="4"/>
<dbReference type="Pfam" id="PF00293">
    <property type="entry name" value="NUDIX"/>
    <property type="match status" value="1"/>
</dbReference>
<sequence length="269" mass="30630">MIGFMIAGLYRSRPFVGNALRFNSPKPFGSRHAVRRMGTGILDNLDDEQARLMEERVILLDRDDNVIGSATKVDSHHASKQLPLHRAFSVFVFDSQFRMLLQRRAKVKATFASYWTNTCCSHPLHVAEELSPGGSTLRGVQNAAVRKLSHELGVKEGSVAPEELKYITRIHYKAYSDQGEWGEHEIDYVLFIQKDLEYDPSPNEVDDVKFVTASELKDIFDQAKLGKTKVTPWFKHIMDSSGFSWWEKFQAGQLQDCVDTVNIMRFGDV</sequence>
<keyword evidence="10" id="KW-0414">Isoprene biosynthesis</keyword>
<comment type="similarity">
    <text evidence="3">Belongs to the IPP isomerase type 1 family.</text>
</comment>
<evidence type="ECO:0000313" key="13">
    <source>
        <dbReference type="EMBL" id="CAE0054725.1"/>
    </source>
</evidence>
<dbReference type="CDD" id="cd02885">
    <property type="entry name" value="NUDIX_IPP_Isomerase"/>
    <property type="match status" value="1"/>
</dbReference>
<keyword evidence="8" id="KW-0752">Steroid biosynthesis</keyword>
<feature type="domain" description="Nudix hydrolase" evidence="12">
    <location>
        <begin position="83"/>
        <end position="236"/>
    </location>
</feature>
<comment type="cofactor">
    <cofactor evidence="1">
        <name>Mg(2+)</name>
        <dbReference type="ChEBI" id="CHEBI:18420"/>
    </cofactor>
</comment>
<evidence type="ECO:0000256" key="4">
    <source>
        <dbReference type="ARBA" id="ARBA00012057"/>
    </source>
</evidence>
<dbReference type="NCBIfam" id="TIGR02150">
    <property type="entry name" value="IPP_isom_1"/>
    <property type="match status" value="1"/>
</dbReference>
<proteinExistence type="inferred from homology"/>
<evidence type="ECO:0000256" key="8">
    <source>
        <dbReference type="ARBA" id="ARBA00022955"/>
    </source>
</evidence>
<dbReference type="GO" id="GO:0004452">
    <property type="term" value="F:isopentenyl-diphosphate delta-isomerase activity"/>
    <property type="evidence" value="ECO:0007669"/>
    <property type="project" value="UniProtKB-EC"/>
</dbReference>
<protein>
    <recommendedName>
        <fullName evidence="4">isopentenyl-diphosphate Delta-isomerase</fullName>
        <ecNumber evidence="4">5.3.3.2</ecNumber>
    </recommendedName>
</protein>
<evidence type="ECO:0000256" key="6">
    <source>
        <dbReference type="ARBA" id="ARBA00022723"/>
    </source>
</evidence>
<gene>
    <name evidence="13" type="ORF">RMAR00112_LOCUS22754</name>
</gene>
<dbReference type="PANTHER" id="PTHR10885:SF0">
    <property type="entry name" value="ISOPENTENYL-DIPHOSPHATE DELTA-ISOMERASE"/>
    <property type="match status" value="1"/>
</dbReference>
<keyword evidence="9" id="KW-0443">Lipid metabolism</keyword>
<keyword evidence="6" id="KW-0479">Metal-binding</keyword>
<reference evidence="13" key="1">
    <citation type="submission" date="2021-01" db="EMBL/GenBank/DDBJ databases">
        <authorList>
            <person name="Corre E."/>
            <person name="Pelletier E."/>
            <person name="Niang G."/>
            <person name="Scheremetjew M."/>
            <person name="Finn R."/>
            <person name="Kale V."/>
            <person name="Holt S."/>
            <person name="Cochrane G."/>
            <person name="Meng A."/>
            <person name="Brown T."/>
            <person name="Cohen L."/>
        </authorList>
    </citation>
    <scope>NUCLEOTIDE SEQUENCE</scope>
    <source>
        <strain evidence="13">CCMP 769</strain>
    </source>
</reference>
<evidence type="ECO:0000256" key="11">
    <source>
        <dbReference type="ARBA" id="ARBA00023235"/>
    </source>
</evidence>
<keyword evidence="5" id="KW-0444">Lipid biosynthesis</keyword>
<keyword evidence="11" id="KW-0413">Isomerase</keyword>
<dbReference type="GO" id="GO:0006694">
    <property type="term" value="P:steroid biosynthetic process"/>
    <property type="evidence" value="ECO:0007669"/>
    <property type="project" value="UniProtKB-KW"/>
</dbReference>
<dbReference type="AlphaFoldDB" id="A0A7S3EIF8"/>
<keyword evidence="7" id="KW-0460">Magnesium</keyword>
<name>A0A7S3EIF8_9RHOD</name>
<organism evidence="13">
    <name type="scientific">Rhodosorus marinus</name>
    <dbReference type="NCBI Taxonomy" id="101924"/>
    <lineage>
        <taxon>Eukaryota</taxon>
        <taxon>Rhodophyta</taxon>
        <taxon>Stylonematophyceae</taxon>
        <taxon>Stylonematales</taxon>
        <taxon>Stylonemataceae</taxon>
        <taxon>Rhodosorus</taxon>
    </lineage>
</organism>
<dbReference type="PANTHER" id="PTHR10885">
    <property type="entry name" value="ISOPENTENYL-DIPHOSPHATE DELTA-ISOMERASE"/>
    <property type="match status" value="1"/>
</dbReference>
<evidence type="ECO:0000256" key="2">
    <source>
        <dbReference type="ARBA" id="ARBA00004826"/>
    </source>
</evidence>
<evidence type="ECO:0000256" key="10">
    <source>
        <dbReference type="ARBA" id="ARBA00023229"/>
    </source>
</evidence>
<evidence type="ECO:0000256" key="3">
    <source>
        <dbReference type="ARBA" id="ARBA00007579"/>
    </source>
</evidence>
<evidence type="ECO:0000256" key="5">
    <source>
        <dbReference type="ARBA" id="ARBA00022516"/>
    </source>
</evidence>
<evidence type="ECO:0000259" key="12">
    <source>
        <dbReference type="PROSITE" id="PS51462"/>
    </source>
</evidence>
<dbReference type="EMBL" id="HBHW01029370">
    <property type="protein sequence ID" value="CAE0054725.1"/>
    <property type="molecule type" value="Transcribed_RNA"/>
</dbReference>
<dbReference type="GO" id="GO:0050992">
    <property type="term" value="P:dimethylallyl diphosphate biosynthetic process"/>
    <property type="evidence" value="ECO:0007669"/>
    <property type="project" value="UniProtKB-UniPathway"/>
</dbReference>
<dbReference type="GO" id="GO:0046872">
    <property type="term" value="F:metal ion binding"/>
    <property type="evidence" value="ECO:0007669"/>
    <property type="project" value="UniProtKB-KW"/>
</dbReference>
<dbReference type="UniPathway" id="UPA00059">
    <property type="reaction ID" value="UER00104"/>
</dbReference>
<dbReference type="InterPro" id="IPR000086">
    <property type="entry name" value="NUDIX_hydrolase_dom"/>
</dbReference>
<evidence type="ECO:0000256" key="9">
    <source>
        <dbReference type="ARBA" id="ARBA00023098"/>
    </source>
</evidence>
<evidence type="ECO:0000256" key="7">
    <source>
        <dbReference type="ARBA" id="ARBA00022842"/>
    </source>
</evidence>
<dbReference type="GO" id="GO:0005737">
    <property type="term" value="C:cytoplasm"/>
    <property type="evidence" value="ECO:0007669"/>
    <property type="project" value="TreeGrafter"/>
</dbReference>
<dbReference type="PROSITE" id="PS51462">
    <property type="entry name" value="NUDIX"/>
    <property type="match status" value="1"/>
</dbReference>
<dbReference type="InterPro" id="IPR015797">
    <property type="entry name" value="NUDIX_hydrolase-like_dom_sf"/>
</dbReference>